<dbReference type="PANTHER" id="PTHR30388">
    <property type="entry name" value="ALDEHYDE OXIDOREDUCTASE MOLYBDENUM COFACTOR ASSEMBLY PROTEIN"/>
    <property type="match status" value="1"/>
</dbReference>
<feature type="domain" description="XdhC Rossmann" evidence="2">
    <location>
        <begin position="116"/>
        <end position="260"/>
    </location>
</feature>
<dbReference type="RefSeq" id="WP_090075141.1">
    <property type="nucleotide sequence ID" value="NZ_FOVR01000015.1"/>
</dbReference>
<keyword evidence="4" id="KW-1185">Reference proteome</keyword>
<dbReference type="InterPro" id="IPR052698">
    <property type="entry name" value="MoCofactor_Util/Proc"/>
</dbReference>
<dbReference type="InterPro" id="IPR027051">
    <property type="entry name" value="XdhC_Rossmann_dom"/>
</dbReference>
<evidence type="ECO:0000313" key="3">
    <source>
        <dbReference type="EMBL" id="SFO89465.1"/>
    </source>
</evidence>
<dbReference type="Pfam" id="PF02625">
    <property type="entry name" value="XdhC_CoxI"/>
    <property type="match status" value="1"/>
</dbReference>
<dbReference type="Proteomes" id="UP000199236">
    <property type="component" value="Unassembled WGS sequence"/>
</dbReference>
<dbReference type="PANTHER" id="PTHR30388:SF6">
    <property type="entry name" value="XANTHINE DEHYDROGENASE SUBUNIT A-RELATED"/>
    <property type="match status" value="1"/>
</dbReference>
<organism evidence="3 4">
    <name type="scientific">Cohaesibacter marisflavi</name>
    <dbReference type="NCBI Taxonomy" id="655353"/>
    <lineage>
        <taxon>Bacteria</taxon>
        <taxon>Pseudomonadati</taxon>
        <taxon>Pseudomonadota</taxon>
        <taxon>Alphaproteobacteria</taxon>
        <taxon>Hyphomicrobiales</taxon>
        <taxon>Cohaesibacteraceae</taxon>
    </lineage>
</organism>
<gene>
    <name evidence="3" type="ORF">SAMN04488056_11544</name>
</gene>
<dbReference type="Gene3D" id="3.40.50.720">
    <property type="entry name" value="NAD(P)-binding Rossmann-like Domain"/>
    <property type="match status" value="1"/>
</dbReference>
<feature type="domain" description="XdhC- CoxI" evidence="1">
    <location>
        <begin position="13"/>
        <end position="67"/>
    </location>
</feature>
<dbReference type="EMBL" id="FOVR01000015">
    <property type="protein sequence ID" value="SFO89465.1"/>
    <property type="molecule type" value="Genomic_DNA"/>
</dbReference>
<dbReference type="OrthoDB" id="61481at2"/>
<dbReference type="Pfam" id="PF13478">
    <property type="entry name" value="XdhC_C"/>
    <property type="match status" value="1"/>
</dbReference>
<evidence type="ECO:0000259" key="2">
    <source>
        <dbReference type="Pfam" id="PF13478"/>
    </source>
</evidence>
<protein>
    <submittedName>
        <fullName evidence="3">Xanthine dehydrogenase accessory factor</fullName>
    </submittedName>
</protein>
<evidence type="ECO:0000313" key="4">
    <source>
        <dbReference type="Proteomes" id="UP000199236"/>
    </source>
</evidence>
<reference evidence="3 4" key="1">
    <citation type="submission" date="2016-10" db="EMBL/GenBank/DDBJ databases">
        <authorList>
            <person name="de Groot N.N."/>
        </authorList>
    </citation>
    <scope>NUCLEOTIDE SEQUENCE [LARGE SCALE GENOMIC DNA]</scope>
    <source>
        <strain evidence="3 4">CGMCC 1.9157</strain>
    </source>
</reference>
<dbReference type="InterPro" id="IPR014308">
    <property type="entry name" value="Xanthine_DH_XdhC"/>
</dbReference>
<dbReference type="NCBIfam" id="TIGR02964">
    <property type="entry name" value="xanthine_xdhC"/>
    <property type="match status" value="1"/>
</dbReference>
<dbReference type="STRING" id="655353.SAMN04488056_11544"/>
<accession>A0A1I5KWM3</accession>
<proteinExistence type="predicted"/>
<dbReference type="AlphaFoldDB" id="A0A1I5KWM3"/>
<sequence>MAKGLAHFLEAARVVKVSLGAIKGSTPREAGASLYVSAGGLHGTIGGGQLEYIAIDEARRMLTRGEANKQMDVPLGPEIGQCCGGAVSLHFTQMDEALKADEIASEQRQREAQPHVYIFGAGHVGRALARALHLIPVKPILIDSRAEELALVDVPVEQRLAALPEAEIRTAPPASAYLILTHDHALDFLLAREALGRKDAAYVGMIGSKSKRATFSHWLKREEPTLAANRLAALICPIGAHEMVRDKRPEVIAAMVAAELLTVLLPAKLSEESQSEQP</sequence>
<name>A0A1I5KWM3_9HYPH</name>
<evidence type="ECO:0000259" key="1">
    <source>
        <dbReference type="Pfam" id="PF02625"/>
    </source>
</evidence>
<dbReference type="InterPro" id="IPR003777">
    <property type="entry name" value="XdhC_CoxI"/>
</dbReference>